<feature type="transmembrane region" description="Helical" evidence="5">
    <location>
        <begin position="51"/>
        <end position="73"/>
    </location>
</feature>
<reference evidence="6 7" key="1">
    <citation type="submission" date="2019-12" db="EMBL/GenBank/DDBJ databases">
        <authorList>
            <person name="Li C."/>
            <person name="Zhao J."/>
        </authorList>
    </citation>
    <scope>NUCLEOTIDE SEQUENCE [LARGE SCALE GENOMIC DNA]</scope>
    <source>
        <strain evidence="6 7">NEAU-DD11</strain>
    </source>
</reference>
<evidence type="ECO:0000256" key="5">
    <source>
        <dbReference type="SAM" id="Phobius"/>
    </source>
</evidence>
<evidence type="ECO:0000313" key="6">
    <source>
        <dbReference type="EMBL" id="MVW60446.1"/>
    </source>
</evidence>
<comment type="subcellular location">
    <subcellularLocation>
        <location evidence="1">Membrane</location>
        <topology evidence="1">Multi-pass membrane protein</topology>
    </subcellularLocation>
</comment>
<name>A0A7X3FYP1_9BURK</name>
<feature type="transmembrane region" description="Helical" evidence="5">
    <location>
        <begin position="300"/>
        <end position="324"/>
    </location>
</feature>
<keyword evidence="3 5" id="KW-1133">Transmembrane helix</keyword>
<feature type="transmembrane region" description="Helical" evidence="5">
    <location>
        <begin position="269"/>
        <end position="288"/>
    </location>
</feature>
<dbReference type="InterPro" id="IPR038665">
    <property type="entry name" value="Voltage-dep_anion_channel_sf"/>
</dbReference>
<proteinExistence type="predicted"/>
<feature type="transmembrane region" description="Helical" evidence="5">
    <location>
        <begin position="120"/>
        <end position="140"/>
    </location>
</feature>
<dbReference type="PANTHER" id="PTHR37955">
    <property type="entry name" value="TELLURITE RESISTANCE PROTEIN TEHA"/>
    <property type="match status" value="1"/>
</dbReference>
<sequence>MEAARPAVAAAPAASTTLSYLPVGLFGAVMGLTGLAVAWRLAHQAYGAPAVVGQAIGALAIVTFAVLAIAYGIKAAAGWSTVRAEFSHPVGGNLFGTPLISLLLLPFLLADASLGLARLAWVLGAVGMTVFAWAIVTRWLSVRHTPAQVAPAWIVPVVGMLDIPLAAPALRWDGLHGVMVFGLAVGLFFALPLLAMLLSRLITEDPLPPALQPSLLILLAPFAVGYSAYTTTFGHVDAFAQGLVMIMLFLLPVLLARLVHLPACSPFRVAWWAASFPLAASAVTALRYAAVVDSPVMDGIALLILGIATLVIAVFAVQTLAGIVRGRLRELS</sequence>
<feature type="transmembrane region" description="Helical" evidence="5">
    <location>
        <begin position="178"/>
        <end position="198"/>
    </location>
</feature>
<keyword evidence="7" id="KW-1185">Reference proteome</keyword>
<dbReference type="InterPro" id="IPR052951">
    <property type="entry name" value="Tellurite_res_ion_channel"/>
</dbReference>
<evidence type="ECO:0000313" key="7">
    <source>
        <dbReference type="Proteomes" id="UP000443353"/>
    </source>
</evidence>
<protein>
    <submittedName>
        <fullName evidence="6">C4-dicarboxylate ABC transporter</fullName>
    </submittedName>
</protein>
<dbReference type="CDD" id="cd09323">
    <property type="entry name" value="TDT_SLAC1_like"/>
    <property type="match status" value="1"/>
</dbReference>
<dbReference type="Gene3D" id="1.50.10.150">
    <property type="entry name" value="Voltage-dependent anion channel"/>
    <property type="match status" value="1"/>
</dbReference>
<dbReference type="PANTHER" id="PTHR37955:SF1">
    <property type="entry name" value="DEP DOMAIN-CONTAINING PROTEIN"/>
    <property type="match status" value="1"/>
</dbReference>
<evidence type="ECO:0000256" key="1">
    <source>
        <dbReference type="ARBA" id="ARBA00004141"/>
    </source>
</evidence>
<evidence type="ECO:0000256" key="2">
    <source>
        <dbReference type="ARBA" id="ARBA00022692"/>
    </source>
</evidence>
<comment type="caution">
    <text evidence="6">The sequence shown here is derived from an EMBL/GenBank/DDBJ whole genome shotgun (WGS) entry which is preliminary data.</text>
</comment>
<dbReference type="InterPro" id="IPR004695">
    <property type="entry name" value="SLAC1/Mae1/Ssu1/TehA"/>
</dbReference>
<feature type="transmembrane region" description="Helical" evidence="5">
    <location>
        <begin position="152"/>
        <end position="172"/>
    </location>
</feature>
<feature type="transmembrane region" description="Helical" evidence="5">
    <location>
        <begin position="210"/>
        <end position="232"/>
    </location>
</feature>
<evidence type="ECO:0000256" key="4">
    <source>
        <dbReference type="ARBA" id="ARBA00023136"/>
    </source>
</evidence>
<dbReference type="GO" id="GO:0046583">
    <property type="term" value="F:monoatomic cation efflux transmembrane transporter activity"/>
    <property type="evidence" value="ECO:0007669"/>
    <property type="project" value="TreeGrafter"/>
</dbReference>
<dbReference type="RefSeq" id="WP_056127785.1">
    <property type="nucleotide sequence ID" value="NZ_WSES01000003.1"/>
</dbReference>
<dbReference type="AlphaFoldDB" id="A0A7X3FYP1"/>
<dbReference type="GO" id="GO:0005886">
    <property type="term" value="C:plasma membrane"/>
    <property type="evidence" value="ECO:0007669"/>
    <property type="project" value="TreeGrafter"/>
</dbReference>
<feature type="transmembrane region" description="Helical" evidence="5">
    <location>
        <begin position="20"/>
        <end position="39"/>
    </location>
</feature>
<keyword evidence="2 5" id="KW-0812">Transmembrane</keyword>
<organism evidence="6 7">
    <name type="scientific">Massilia cellulosiltytica</name>
    <dbReference type="NCBI Taxonomy" id="2683234"/>
    <lineage>
        <taxon>Bacteria</taxon>
        <taxon>Pseudomonadati</taxon>
        <taxon>Pseudomonadota</taxon>
        <taxon>Betaproteobacteria</taxon>
        <taxon>Burkholderiales</taxon>
        <taxon>Oxalobacteraceae</taxon>
        <taxon>Telluria group</taxon>
        <taxon>Massilia</taxon>
    </lineage>
</organism>
<dbReference type="Pfam" id="PF03595">
    <property type="entry name" value="SLAC1"/>
    <property type="match status" value="1"/>
</dbReference>
<feature type="transmembrane region" description="Helical" evidence="5">
    <location>
        <begin position="94"/>
        <end position="114"/>
    </location>
</feature>
<feature type="transmembrane region" description="Helical" evidence="5">
    <location>
        <begin position="238"/>
        <end position="257"/>
    </location>
</feature>
<keyword evidence="4 5" id="KW-0472">Membrane</keyword>
<dbReference type="Proteomes" id="UP000443353">
    <property type="component" value="Unassembled WGS sequence"/>
</dbReference>
<accession>A0A7X3FYP1</accession>
<evidence type="ECO:0000256" key="3">
    <source>
        <dbReference type="ARBA" id="ARBA00022989"/>
    </source>
</evidence>
<dbReference type="EMBL" id="WSES01000003">
    <property type="protein sequence ID" value="MVW60446.1"/>
    <property type="molecule type" value="Genomic_DNA"/>
</dbReference>
<gene>
    <name evidence="6" type="ORF">GPY61_10935</name>
</gene>